<accession>A0ABV3AHV8</accession>
<keyword evidence="1" id="KW-0812">Transmembrane</keyword>
<evidence type="ECO:0000313" key="3">
    <source>
        <dbReference type="Proteomes" id="UP001551011"/>
    </source>
</evidence>
<keyword evidence="1" id="KW-0472">Membrane</keyword>
<name>A0ABV3AHV8_9ACTN</name>
<dbReference type="Proteomes" id="UP001551011">
    <property type="component" value="Unassembled WGS sequence"/>
</dbReference>
<reference evidence="2 3" key="1">
    <citation type="submission" date="2024-06" db="EMBL/GenBank/DDBJ databases">
        <title>The Natural Products Discovery Center: Release of the First 8490 Sequenced Strains for Exploring Actinobacteria Biosynthetic Diversity.</title>
        <authorList>
            <person name="Kalkreuter E."/>
            <person name="Kautsar S.A."/>
            <person name="Yang D."/>
            <person name="Bader C.D."/>
            <person name="Teijaro C.N."/>
            <person name="Fluegel L."/>
            <person name="Davis C.M."/>
            <person name="Simpson J.R."/>
            <person name="Lauterbach L."/>
            <person name="Steele A.D."/>
            <person name="Gui C."/>
            <person name="Meng S."/>
            <person name="Li G."/>
            <person name="Viehrig K."/>
            <person name="Ye F."/>
            <person name="Su P."/>
            <person name="Kiefer A.F."/>
            <person name="Nichols A."/>
            <person name="Cepeda A.J."/>
            <person name="Yan W."/>
            <person name="Fan B."/>
            <person name="Jiang Y."/>
            <person name="Adhikari A."/>
            <person name="Zheng C.-J."/>
            <person name="Schuster L."/>
            <person name="Cowan T.M."/>
            <person name="Smanski M.J."/>
            <person name="Chevrette M.G."/>
            <person name="De Carvalho L.P.S."/>
            <person name="Shen B."/>
        </authorList>
    </citation>
    <scope>NUCLEOTIDE SEQUENCE [LARGE SCALE GENOMIC DNA]</scope>
    <source>
        <strain evidence="2 3">NPDC020594</strain>
    </source>
</reference>
<feature type="transmembrane region" description="Helical" evidence="1">
    <location>
        <begin position="20"/>
        <end position="43"/>
    </location>
</feature>
<protein>
    <submittedName>
        <fullName evidence="2">Uncharacterized protein</fullName>
    </submittedName>
</protein>
<sequence length="58" mass="6328">MPTRPPPRSRTAIRWTRTATWGLTAFSNALVLVVCGTLALYVLGRRRLIGGLTAGFGR</sequence>
<evidence type="ECO:0000313" key="2">
    <source>
        <dbReference type="EMBL" id="MEU5711526.1"/>
    </source>
</evidence>
<proteinExistence type="predicted"/>
<keyword evidence="3" id="KW-1185">Reference proteome</keyword>
<keyword evidence="1" id="KW-1133">Transmembrane helix</keyword>
<dbReference type="RefSeq" id="WP_234337962.1">
    <property type="nucleotide sequence ID" value="NZ_JBFAEG010000027.1"/>
</dbReference>
<evidence type="ECO:0000256" key="1">
    <source>
        <dbReference type="SAM" id="Phobius"/>
    </source>
</evidence>
<dbReference type="EMBL" id="JBFAEG010000027">
    <property type="protein sequence ID" value="MEU5711526.1"/>
    <property type="molecule type" value="Genomic_DNA"/>
</dbReference>
<organism evidence="2 3">
    <name type="scientific">Streptomyces flaveolus</name>
    <dbReference type="NCBI Taxonomy" id="67297"/>
    <lineage>
        <taxon>Bacteria</taxon>
        <taxon>Bacillati</taxon>
        <taxon>Actinomycetota</taxon>
        <taxon>Actinomycetes</taxon>
        <taxon>Kitasatosporales</taxon>
        <taxon>Streptomycetaceae</taxon>
        <taxon>Streptomyces</taxon>
    </lineage>
</organism>
<comment type="caution">
    <text evidence="2">The sequence shown here is derived from an EMBL/GenBank/DDBJ whole genome shotgun (WGS) entry which is preliminary data.</text>
</comment>
<gene>
    <name evidence="2" type="ORF">AB0H04_32515</name>
</gene>